<dbReference type="RefSeq" id="WP_184576590.1">
    <property type="nucleotide sequence ID" value="NZ_JACHJL010000017.1"/>
</dbReference>
<sequence>MPLPAPRQCCLPNPLTRRPVHNIAPFTLPPIDQWKAAGAPGQRTYSKWHDHLSLLACLHMAVFHRDGHAPALWALLTGARAFHAFTTGTSTAPTGPHPTAVTDYIRETHHIPTLDHSDLTPDTTTHLLREGHLVITQAPHARTTRAHYLLLTGQRDDGSIALCDPAHPDPAALPAHALLPCTTGYSLNLLHLHPHRHRTAPALLHRALAS</sequence>
<keyword evidence="2" id="KW-1185">Reference proteome</keyword>
<evidence type="ECO:0008006" key="3">
    <source>
        <dbReference type="Google" id="ProtNLM"/>
    </source>
</evidence>
<proteinExistence type="predicted"/>
<name>A0A7W9QEJ5_9ACTN</name>
<comment type="caution">
    <text evidence="1">The sequence shown here is derived from an EMBL/GenBank/DDBJ whole genome shotgun (WGS) entry which is preliminary data.</text>
</comment>
<dbReference type="Proteomes" id="UP000588098">
    <property type="component" value="Unassembled WGS sequence"/>
</dbReference>
<dbReference type="EMBL" id="JACHJL010000017">
    <property type="protein sequence ID" value="MBB5938676.1"/>
    <property type="molecule type" value="Genomic_DNA"/>
</dbReference>
<reference evidence="1 2" key="1">
    <citation type="submission" date="2020-08" db="EMBL/GenBank/DDBJ databases">
        <title>Genomic Encyclopedia of Type Strains, Phase III (KMG-III): the genomes of soil and plant-associated and newly described type strains.</title>
        <authorList>
            <person name="Whitman W."/>
        </authorList>
    </citation>
    <scope>NUCLEOTIDE SEQUENCE [LARGE SCALE GENOMIC DNA]</scope>
    <source>
        <strain evidence="1 2">CECT 8305</strain>
    </source>
</reference>
<gene>
    <name evidence="1" type="ORF">FHS42_005765</name>
</gene>
<evidence type="ECO:0000313" key="2">
    <source>
        <dbReference type="Proteomes" id="UP000588098"/>
    </source>
</evidence>
<organism evidence="1 2">
    <name type="scientific">Streptomyces zagrosensis</name>
    <dbReference type="NCBI Taxonomy" id="1042984"/>
    <lineage>
        <taxon>Bacteria</taxon>
        <taxon>Bacillati</taxon>
        <taxon>Actinomycetota</taxon>
        <taxon>Actinomycetes</taxon>
        <taxon>Kitasatosporales</taxon>
        <taxon>Streptomycetaceae</taxon>
        <taxon>Streptomyces</taxon>
    </lineage>
</organism>
<dbReference type="AlphaFoldDB" id="A0A7W9QEJ5"/>
<evidence type="ECO:0000313" key="1">
    <source>
        <dbReference type="EMBL" id="MBB5938676.1"/>
    </source>
</evidence>
<protein>
    <recommendedName>
        <fullName evidence="3">Peptidase C39-like domain-containing protein</fullName>
    </recommendedName>
</protein>
<accession>A0A7W9QEJ5</accession>